<dbReference type="GO" id="GO:0005886">
    <property type="term" value="C:plasma membrane"/>
    <property type="evidence" value="ECO:0007669"/>
    <property type="project" value="UniProtKB-SubCell"/>
</dbReference>
<dbReference type="Pfam" id="PF03547">
    <property type="entry name" value="Mem_trans"/>
    <property type="match status" value="1"/>
</dbReference>
<comment type="subcellular location">
    <subcellularLocation>
        <location evidence="1">Cell membrane</location>
        <topology evidence="1">Multi-pass membrane protein</topology>
    </subcellularLocation>
</comment>
<dbReference type="InterPro" id="IPR004776">
    <property type="entry name" value="Mem_transp_PIN-like"/>
</dbReference>
<evidence type="ECO:0000256" key="6">
    <source>
        <dbReference type="ARBA" id="ARBA00022989"/>
    </source>
</evidence>
<keyword evidence="5 8" id="KW-0812">Transmembrane</keyword>
<organism evidence="9 10">
    <name type="scientific">Sulfurospirillum halorespirans DSM 13726</name>
    <dbReference type="NCBI Taxonomy" id="1193502"/>
    <lineage>
        <taxon>Bacteria</taxon>
        <taxon>Pseudomonadati</taxon>
        <taxon>Campylobacterota</taxon>
        <taxon>Epsilonproteobacteria</taxon>
        <taxon>Campylobacterales</taxon>
        <taxon>Sulfurospirillaceae</taxon>
        <taxon>Sulfurospirillum</taxon>
    </lineage>
</organism>
<feature type="transmembrane region" description="Helical" evidence="8">
    <location>
        <begin position="122"/>
        <end position="147"/>
    </location>
</feature>
<accession>A0A1D7TLL1</accession>
<evidence type="ECO:0000256" key="4">
    <source>
        <dbReference type="ARBA" id="ARBA00022475"/>
    </source>
</evidence>
<keyword evidence="4" id="KW-1003">Cell membrane</keyword>
<keyword evidence="6 8" id="KW-1133">Transmembrane helix</keyword>
<sequence>MNYVLGALLPICLIIFAGYAFKHAKFPSTDFWPKMDKFTYYVLMPSLLVYELAVAKIDLTYTISLVATSLGGIFAILVILILLNLILHFENRAFTSIVQGGIRFNTYVFLALVNAVYGAEGLVLAAIVIAFAIPFINVLCISIFAIYLREGKFSLMVFFKTIIKNPLIGACAIGGLINMTGVEVPLFILKSVSILSHAALPMGLLSVGVGLELKYLKEAKKELVVSTVAKLVLFPMIAYGLSLLFGLSGMSLSIAILFASMPTATSSHILARELGGDVSLMASITTLETLACVGTLFLIVPLL</sequence>
<dbReference type="PANTHER" id="PTHR36838">
    <property type="entry name" value="AUXIN EFFLUX CARRIER FAMILY PROTEIN"/>
    <property type="match status" value="1"/>
</dbReference>
<dbReference type="KEGG" id="shal:SHALO_2125"/>
<evidence type="ECO:0000256" key="5">
    <source>
        <dbReference type="ARBA" id="ARBA00022692"/>
    </source>
</evidence>
<protein>
    <submittedName>
        <fullName evidence="9">Putative permease</fullName>
    </submittedName>
</protein>
<evidence type="ECO:0000313" key="9">
    <source>
        <dbReference type="EMBL" id="AOO65889.1"/>
    </source>
</evidence>
<feature type="transmembrane region" description="Helical" evidence="8">
    <location>
        <begin position="62"/>
        <end position="87"/>
    </location>
</feature>
<evidence type="ECO:0000256" key="1">
    <source>
        <dbReference type="ARBA" id="ARBA00004651"/>
    </source>
</evidence>
<evidence type="ECO:0000256" key="7">
    <source>
        <dbReference type="ARBA" id="ARBA00023136"/>
    </source>
</evidence>
<name>A0A1D7TLL1_9BACT</name>
<dbReference type="RefSeq" id="WP_069478513.1">
    <property type="nucleotide sequence ID" value="NZ_CP017111.1"/>
</dbReference>
<evidence type="ECO:0000256" key="8">
    <source>
        <dbReference type="SAM" id="Phobius"/>
    </source>
</evidence>
<evidence type="ECO:0000256" key="3">
    <source>
        <dbReference type="ARBA" id="ARBA00022448"/>
    </source>
</evidence>
<comment type="similarity">
    <text evidence="2">Belongs to the auxin efflux carrier (TC 2.A.69) family.</text>
</comment>
<feature type="transmembrane region" description="Helical" evidence="8">
    <location>
        <begin position="167"/>
        <end position="188"/>
    </location>
</feature>
<dbReference type="PANTHER" id="PTHR36838:SF4">
    <property type="entry name" value="AUXIN EFFLUX CARRIER FAMILY PROTEIN"/>
    <property type="match status" value="1"/>
</dbReference>
<dbReference type="InterPro" id="IPR038770">
    <property type="entry name" value="Na+/solute_symporter_sf"/>
</dbReference>
<evidence type="ECO:0000313" key="10">
    <source>
        <dbReference type="Proteomes" id="UP000094609"/>
    </source>
</evidence>
<keyword evidence="7 8" id="KW-0472">Membrane</keyword>
<keyword evidence="10" id="KW-1185">Reference proteome</keyword>
<dbReference type="STRING" id="1193502.SHALO_2125"/>
<dbReference type="GO" id="GO:0055085">
    <property type="term" value="P:transmembrane transport"/>
    <property type="evidence" value="ECO:0007669"/>
    <property type="project" value="InterPro"/>
</dbReference>
<feature type="transmembrane region" description="Helical" evidence="8">
    <location>
        <begin position="232"/>
        <end position="258"/>
    </location>
</feature>
<feature type="transmembrane region" description="Helical" evidence="8">
    <location>
        <begin position="194"/>
        <end position="211"/>
    </location>
</feature>
<dbReference type="Proteomes" id="UP000094609">
    <property type="component" value="Chromosome"/>
</dbReference>
<proteinExistence type="inferred from homology"/>
<dbReference type="AlphaFoldDB" id="A0A1D7TLL1"/>
<reference evidence="10" key="1">
    <citation type="submission" date="2016-08" db="EMBL/GenBank/DDBJ databases">
        <title>Complete genome sequence of the organohalide-respiring Epsilonproteobacterium Sulfurospirillum halorespirans.</title>
        <authorList>
            <person name="Goris T."/>
            <person name="Zimmermann J."/>
            <person name="Schenz B."/>
            <person name="Lemos M."/>
            <person name="Hackermueller J."/>
            <person name="Diekert G."/>
        </authorList>
    </citation>
    <scope>NUCLEOTIDE SEQUENCE [LARGE SCALE GENOMIC DNA]</scope>
    <source>
        <strain>DSM 13726</strain>
        <strain evidence="10">PCE-M2</strain>
    </source>
</reference>
<gene>
    <name evidence="9" type="ORF">SHALO_2125</name>
</gene>
<keyword evidence="3" id="KW-0813">Transport</keyword>
<feature type="transmembrane region" description="Helical" evidence="8">
    <location>
        <begin position="38"/>
        <end position="55"/>
    </location>
</feature>
<dbReference type="PATRIC" id="fig|1193502.14.peg.2153"/>
<evidence type="ECO:0000256" key="2">
    <source>
        <dbReference type="ARBA" id="ARBA00010145"/>
    </source>
</evidence>
<dbReference type="EMBL" id="CP017111">
    <property type="protein sequence ID" value="AOO65889.1"/>
    <property type="molecule type" value="Genomic_DNA"/>
</dbReference>
<feature type="transmembrane region" description="Helical" evidence="8">
    <location>
        <begin position="278"/>
        <end position="300"/>
    </location>
</feature>
<dbReference type="Gene3D" id="1.20.1530.20">
    <property type="match status" value="1"/>
</dbReference>